<comment type="subcellular location">
    <subcellularLocation>
        <location evidence="1">Membrane</location>
    </subcellularLocation>
</comment>
<dbReference type="GO" id="GO:0007186">
    <property type="term" value="P:G protein-coupled receptor signaling pathway"/>
    <property type="evidence" value="ECO:0000318"/>
    <property type="project" value="GO_Central"/>
</dbReference>
<dbReference type="InterPro" id="IPR000276">
    <property type="entry name" value="GPCR_Rhodpsn"/>
</dbReference>
<reference evidence="8" key="1">
    <citation type="journal article" date="2020" name="Nat. Ecol. Evol.">
        <title>Deeply conserved synteny resolves early events in vertebrate evolution.</title>
        <authorList>
            <person name="Simakov O."/>
            <person name="Marletaz F."/>
            <person name="Yue J.X."/>
            <person name="O'Connell B."/>
            <person name="Jenkins J."/>
            <person name="Brandt A."/>
            <person name="Calef R."/>
            <person name="Tung C.H."/>
            <person name="Huang T.K."/>
            <person name="Schmutz J."/>
            <person name="Satoh N."/>
            <person name="Yu J.K."/>
            <person name="Putnam N.H."/>
            <person name="Green R.E."/>
            <person name="Rokhsar D.S."/>
        </authorList>
    </citation>
    <scope>NUCLEOTIDE SEQUENCE [LARGE SCALE GENOMIC DNA]</scope>
    <source>
        <strain evidence="8">S238N-H82</strain>
    </source>
</reference>
<evidence type="ECO:0000313" key="9">
    <source>
        <dbReference type="RefSeq" id="XP_035672600.1"/>
    </source>
</evidence>
<dbReference type="GeneID" id="118413360"/>
<feature type="transmembrane region" description="Helical" evidence="6">
    <location>
        <begin position="148"/>
        <end position="168"/>
    </location>
</feature>
<dbReference type="RefSeq" id="XP_035672600.1">
    <property type="nucleotide sequence ID" value="XM_035816707.1"/>
</dbReference>
<dbReference type="GO" id="GO:0005886">
    <property type="term" value="C:plasma membrane"/>
    <property type="evidence" value="ECO:0000318"/>
    <property type="project" value="GO_Central"/>
</dbReference>
<evidence type="ECO:0000256" key="6">
    <source>
        <dbReference type="SAM" id="Phobius"/>
    </source>
</evidence>
<dbReference type="OrthoDB" id="6145535at2759"/>
<evidence type="ECO:0000313" key="8">
    <source>
        <dbReference type="Proteomes" id="UP000001554"/>
    </source>
</evidence>
<dbReference type="SUPFAM" id="SSF81321">
    <property type="entry name" value="Family A G protein-coupled receptor-like"/>
    <property type="match status" value="1"/>
</dbReference>
<sequence>MARDESSFAINSGHKYRVLSNSTLSLGLQTAYLIISLVLAVGCSLLLIYLVYKKDFLQRPRHYLRCNLSIDDIIFTVFMIPTELCLLFSQDASVAQEACWVQMLAGRLSSSSMFGTYFLMAVELYYFICQPLHYHGKVTTKRVVFGILAVRAFALLFGAGSAIIQRLQNSSGGLHLCHTDPITSTSTAAIFSTIFYLGGALAVLAIITIYCLVFKEARKQQERDENRNLWLCQTKAFKTLAPHIIVLAVQLASFIFMIALARVLYHEEEKGVSLLITSQVAKLIYLTLSSVVNPIIYGFRHPEVRRALRELCGMTQNVHAAMAPPPVQRGQDMEMAVFSVPDRGRWASRRKFRPTPSSSHSQGEGQLEEETPLPGSPETQGKEGPRQAPLQGCCKEKKTQPSRPTVLTVQAEIHPSPPPRRQHHGQKTVSPEQNKQGPGMVATSTSLPEIHID</sequence>
<feature type="transmembrane region" description="Helical" evidence="6">
    <location>
        <begin position="73"/>
        <end position="90"/>
    </location>
</feature>
<name>A0A9J7KZ11_BRAFL</name>
<evidence type="ECO:0000256" key="4">
    <source>
        <dbReference type="ARBA" id="ARBA00023136"/>
    </source>
</evidence>
<feature type="region of interest" description="Disordered" evidence="5">
    <location>
        <begin position="347"/>
        <end position="453"/>
    </location>
</feature>
<dbReference type="GO" id="GO:0001609">
    <property type="term" value="F:G protein-coupled adenosine receptor activity"/>
    <property type="evidence" value="ECO:0000318"/>
    <property type="project" value="GO_Central"/>
</dbReference>
<evidence type="ECO:0000259" key="7">
    <source>
        <dbReference type="PROSITE" id="PS50262"/>
    </source>
</evidence>
<reference evidence="9" key="2">
    <citation type="submission" date="2025-08" db="UniProtKB">
        <authorList>
            <consortium name="RefSeq"/>
        </authorList>
    </citation>
    <scope>IDENTIFICATION</scope>
    <source>
        <strain evidence="9">S238N-H82</strain>
        <tissue evidence="9">Testes</tissue>
    </source>
</reference>
<protein>
    <submittedName>
        <fullName evidence="9">Olfactory receptor 6C65-like</fullName>
    </submittedName>
</protein>
<dbReference type="OMA" id="YFLMAVE"/>
<dbReference type="PROSITE" id="PS50262">
    <property type="entry name" value="G_PROTEIN_RECEP_F1_2"/>
    <property type="match status" value="1"/>
</dbReference>
<dbReference type="InterPro" id="IPR017452">
    <property type="entry name" value="GPCR_Rhodpsn_7TM"/>
</dbReference>
<organism evidence="8 9">
    <name type="scientific">Branchiostoma floridae</name>
    <name type="common">Florida lancelet</name>
    <name type="synonym">Amphioxus</name>
    <dbReference type="NCBI Taxonomy" id="7739"/>
    <lineage>
        <taxon>Eukaryota</taxon>
        <taxon>Metazoa</taxon>
        <taxon>Chordata</taxon>
        <taxon>Cephalochordata</taxon>
        <taxon>Leptocardii</taxon>
        <taxon>Amphioxiformes</taxon>
        <taxon>Branchiostomatidae</taxon>
        <taxon>Branchiostoma</taxon>
    </lineage>
</organism>
<feature type="compositionally biased region" description="Polar residues" evidence="5">
    <location>
        <begin position="355"/>
        <end position="364"/>
    </location>
</feature>
<dbReference type="Proteomes" id="UP000001554">
    <property type="component" value="Chromosome 4"/>
</dbReference>
<accession>A0A9J7KZ11</accession>
<keyword evidence="3 6" id="KW-1133">Transmembrane helix</keyword>
<evidence type="ECO:0000256" key="2">
    <source>
        <dbReference type="ARBA" id="ARBA00022692"/>
    </source>
</evidence>
<feature type="transmembrane region" description="Helical" evidence="6">
    <location>
        <begin position="244"/>
        <end position="265"/>
    </location>
</feature>
<keyword evidence="2 6" id="KW-0812">Transmembrane</keyword>
<dbReference type="KEGG" id="bfo:118413360"/>
<dbReference type="PANTHER" id="PTHR26451:SF897">
    <property type="entry name" value="TRACE AMINE-ASSOCIATED RECEPTOR 5-LIKE"/>
    <property type="match status" value="1"/>
</dbReference>
<keyword evidence="4 6" id="KW-0472">Membrane</keyword>
<evidence type="ECO:0000256" key="3">
    <source>
        <dbReference type="ARBA" id="ARBA00022989"/>
    </source>
</evidence>
<feature type="transmembrane region" description="Helical" evidence="6">
    <location>
        <begin position="188"/>
        <end position="213"/>
    </location>
</feature>
<evidence type="ECO:0000256" key="5">
    <source>
        <dbReference type="SAM" id="MobiDB-lite"/>
    </source>
</evidence>
<dbReference type="PANTHER" id="PTHR26451">
    <property type="entry name" value="G_PROTEIN_RECEP_F1_2 DOMAIN-CONTAINING PROTEIN"/>
    <property type="match status" value="1"/>
</dbReference>
<feature type="compositionally biased region" description="Polar residues" evidence="5">
    <location>
        <begin position="427"/>
        <end position="447"/>
    </location>
</feature>
<dbReference type="CDD" id="cd00637">
    <property type="entry name" value="7tm_classA_rhodopsin-like"/>
    <property type="match status" value="1"/>
</dbReference>
<proteinExistence type="predicted"/>
<gene>
    <name evidence="9" type="primary">LOC118413360</name>
</gene>
<evidence type="ECO:0000256" key="1">
    <source>
        <dbReference type="ARBA" id="ARBA00004370"/>
    </source>
</evidence>
<feature type="domain" description="G-protein coupled receptors family 1 profile" evidence="7">
    <location>
        <begin position="43"/>
        <end position="297"/>
    </location>
</feature>
<feature type="transmembrane region" description="Helical" evidence="6">
    <location>
        <begin position="110"/>
        <end position="128"/>
    </location>
</feature>
<feature type="transmembrane region" description="Helical" evidence="6">
    <location>
        <begin position="280"/>
        <end position="299"/>
    </location>
</feature>
<dbReference type="AlphaFoldDB" id="A0A9J7KZ11"/>
<feature type="transmembrane region" description="Helical" evidence="6">
    <location>
        <begin position="31"/>
        <end position="52"/>
    </location>
</feature>
<keyword evidence="8" id="KW-1185">Reference proteome</keyword>
<dbReference type="InterPro" id="IPR052921">
    <property type="entry name" value="GPCR1_Superfamily_Member"/>
</dbReference>
<dbReference type="Pfam" id="PF00001">
    <property type="entry name" value="7tm_1"/>
    <property type="match status" value="1"/>
</dbReference>
<dbReference type="Gene3D" id="1.20.1070.10">
    <property type="entry name" value="Rhodopsin 7-helix transmembrane proteins"/>
    <property type="match status" value="1"/>
</dbReference>